<accession>C8WWR4</accession>
<proteinExistence type="predicted"/>
<reference evidence="2" key="1">
    <citation type="submission" date="2009-09" db="EMBL/GenBank/DDBJ databases">
        <title>The complete chromosome of Alicyclobacillus acidocaldarius subsp. acidocaldarius DSM 446.</title>
        <authorList>
            <consortium name="US DOE Joint Genome Institute (JGI-PGF)"/>
            <person name="Lucas S."/>
            <person name="Copeland A."/>
            <person name="Lapidus A."/>
            <person name="Glavina del Rio T."/>
            <person name="Dalin E."/>
            <person name="Tice H."/>
            <person name="Bruce D."/>
            <person name="Goodwin L."/>
            <person name="Pitluck S."/>
            <person name="Kyrpides N."/>
            <person name="Mavromatis K."/>
            <person name="Ivanova N."/>
            <person name="Ovchinnikova G."/>
            <person name="Chertkov O."/>
            <person name="Sims D."/>
            <person name="Brettin T."/>
            <person name="Detter J.C."/>
            <person name="Han C."/>
            <person name="Larimer F."/>
            <person name="Land M."/>
            <person name="Hauser L."/>
            <person name="Markowitz V."/>
            <person name="Cheng J.-F."/>
            <person name="Hugenholtz P."/>
            <person name="Woyke T."/>
            <person name="Wu D."/>
            <person name="Pukall R."/>
            <person name="Klenk H.-P."/>
            <person name="Eisen J.A."/>
        </authorList>
    </citation>
    <scope>NUCLEOTIDE SEQUENCE [LARGE SCALE GENOMIC DNA]</scope>
    <source>
        <strain evidence="2">ATCC 27009 / DSM 446 / BCRC 14685 / JCM 5260 / KCTC 1825 / NBRC 15652 / NCIMB 11725 / NRRL B-14509 / 104-IA</strain>
    </source>
</reference>
<sequence length="304" mass="34267">MHLSHPSLTNLSMQTANDPICDFVNSKEGFYLETTERSMQGDKLLLFKTDNGGFAWKLISSSSYPPNGELPFTSDLIEHITFISDHAWFLYGMSLMEGTLGVYESTDEVHWSLKHVVVPSSYTQDLVMPYAMITNNTYIYLPVVAIPTTLSPSQDTGAFILYRVKRSSPFGSWQLVAQLSFSPASDTYMTANSINRVCAVSQDGDCVVVTPNGVWMRQLEEHHSQWKQLSNKFDIYNTVEIEFGKADILFILTNQGLLYHLTRPGNRWTLVSIRTAHFNTSPLQNRETLCGKGFSSTKNDFTPT</sequence>
<protein>
    <submittedName>
        <fullName evidence="1">Uncharacterized protein</fullName>
    </submittedName>
</protein>
<dbReference type="EMBL" id="CP001727">
    <property type="protein sequence ID" value="ACV58536.1"/>
    <property type="molecule type" value="Genomic_DNA"/>
</dbReference>
<name>C8WWR4_ALIAD</name>
<dbReference type="SUPFAM" id="SSF110296">
    <property type="entry name" value="Oligoxyloglucan reducing end-specific cellobiohydrolase"/>
    <property type="match status" value="1"/>
</dbReference>
<dbReference type="Proteomes" id="UP000001917">
    <property type="component" value="Chromosome"/>
</dbReference>
<gene>
    <name evidence="1" type="ordered locus">Aaci_1514</name>
</gene>
<dbReference type="RefSeq" id="WP_012810846.1">
    <property type="nucleotide sequence ID" value="NC_013205.1"/>
</dbReference>
<keyword evidence="2" id="KW-1185">Reference proteome</keyword>
<dbReference type="STRING" id="521098.Aaci_1514"/>
<reference evidence="1 2" key="2">
    <citation type="journal article" date="2010" name="Stand. Genomic Sci.">
        <title>Complete genome sequence of Alicyclobacillus acidocaldarius type strain (104-IA).</title>
        <authorList>
            <person name="Mavromatis K."/>
            <person name="Sikorski J."/>
            <person name="Lapidus A."/>
            <person name="Glavina Del Rio T."/>
            <person name="Copeland A."/>
            <person name="Tice H."/>
            <person name="Cheng J.F."/>
            <person name="Lucas S."/>
            <person name="Chen F."/>
            <person name="Nolan M."/>
            <person name="Bruce D."/>
            <person name="Goodwin L."/>
            <person name="Pitluck S."/>
            <person name="Ivanova N."/>
            <person name="Ovchinnikova G."/>
            <person name="Pati A."/>
            <person name="Chen A."/>
            <person name="Palaniappan K."/>
            <person name="Land M."/>
            <person name="Hauser L."/>
            <person name="Chang Y.J."/>
            <person name="Jeffries C.D."/>
            <person name="Chain P."/>
            <person name="Meincke L."/>
            <person name="Sims D."/>
            <person name="Chertkov O."/>
            <person name="Han C."/>
            <person name="Brettin T."/>
            <person name="Detter J.C."/>
            <person name="Wahrenburg C."/>
            <person name="Rohde M."/>
            <person name="Pukall R."/>
            <person name="Goker M."/>
            <person name="Bristow J."/>
            <person name="Eisen J.A."/>
            <person name="Markowitz V."/>
            <person name="Hugenholtz P."/>
            <person name="Klenk H.P."/>
            <person name="Kyrpides N.C."/>
        </authorList>
    </citation>
    <scope>NUCLEOTIDE SEQUENCE [LARGE SCALE GENOMIC DNA]</scope>
    <source>
        <strain evidence="2">ATCC 27009 / DSM 446 / BCRC 14685 / JCM 5260 / KCTC 1825 / NBRC 15652 / NCIMB 11725 / NRRL B-14509 / 104-IA</strain>
    </source>
</reference>
<organism evidence="1 2">
    <name type="scientific">Alicyclobacillus acidocaldarius subsp. acidocaldarius (strain ATCC 27009 / DSM 446 / BCRC 14685 / JCM 5260 / KCTC 1825 / NBRC 15652 / NCIMB 11725 / NRRL B-14509 / 104-IA)</name>
    <name type="common">Bacillus acidocaldarius</name>
    <dbReference type="NCBI Taxonomy" id="521098"/>
    <lineage>
        <taxon>Bacteria</taxon>
        <taxon>Bacillati</taxon>
        <taxon>Bacillota</taxon>
        <taxon>Bacilli</taxon>
        <taxon>Bacillales</taxon>
        <taxon>Alicyclobacillaceae</taxon>
        <taxon>Alicyclobacillus</taxon>
    </lineage>
</organism>
<dbReference type="HOGENOM" id="CLU_914110_0_0_9"/>
<evidence type="ECO:0000313" key="1">
    <source>
        <dbReference type="EMBL" id="ACV58536.1"/>
    </source>
</evidence>
<evidence type="ECO:0000313" key="2">
    <source>
        <dbReference type="Proteomes" id="UP000001917"/>
    </source>
</evidence>
<dbReference type="KEGG" id="aac:Aaci_1514"/>
<dbReference type="AlphaFoldDB" id="C8WWR4"/>